<sequence>MSNESKPSSFKRLQEPIWSNPRPGPYALMQTRNPEHEAADLAKGVARVGGEHIPLNYLAAYMRASACMLEKATEVNDLDQLCIPLLMLQRHALELMLKDILTLIYDADDYQYLAKHPGAVVLPLDNEKRRKAMIKHDLVKLAQMLKDGANALQYAPPPAGLMTLAEDISKLEKNSPTFTRYSESTDKLQHLPAQVIIPVRDYQDRLNALYEEIFGLDAITGDNYSMAARYAQMNAINQMSAEGHPWYVALEEHLWSTPAPQPPAYDAPYKDCP</sequence>
<evidence type="ECO:0000256" key="1">
    <source>
        <dbReference type="SAM" id="MobiDB-lite"/>
    </source>
</evidence>
<proteinExistence type="predicted"/>
<name>A0ABQ2P4N7_9NEIS</name>
<dbReference type="EMBL" id="BMLX01000001">
    <property type="protein sequence ID" value="GGP18148.1"/>
    <property type="molecule type" value="Genomic_DNA"/>
</dbReference>
<feature type="region of interest" description="Disordered" evidence="1">
    <location>
        <begin position="1"/>
        <end position="27"/>
    </location>
</feature>
<evidence type="ECO:0000313" key="2">
    <source>
        <dbReference type="EMBL" id="GGP18148.1"/>
    </source>
</evidence>
<comment type="caution">
    <text evidence="2">The sequence shown here is derived from an EMBL/GenBank/DDBJ whole genome shotgun (WGS) entry which is preliminary data.</text>
</comment>
<organism evidence="2 3">
    <name type="scientific">Silvimonas iriomotensis</name>
    <dbReference type="NCBI Taxonomy" id="449662"/>
    <lineage>
        <taxon>Bacteria</taxon>
        <taxon>Pseudomonadati</taxon>
        <taxon>Pseudomonadota</taxon>
        <taxon>Betaproteobacteria</taxon>
        <taxon>Neisseriales</taxon>
        <taxon>Chitinibacteraceae</taxon>
        <taxon>Silvimonas</taxon>
    </lineage>
</organism>
<dbReference type="Proteomes" id="UP000637267">
    <property type="component" value="Unassembled WGS sequence"/>
</dbReference>
<accession>A0ABQ2P4N7</accession>
<reference evidence="3" key="1">
    <citation type="journal article" date="2019" name="Int. J. Syst. Evol. Microbiol.">
        <title>The Global Catalogue of Microorganisms (GCM) 10K type strain sequencing project: providing services to taxonomists for standard genome sequencing and annotation.</title>
        <authorList>
            <consortium name="The Broad Institute Genomics Platform"/>
            <consortium name="The Broad Institute Genome Sequencing Center for Infectious Disease"/>
            <person name="Wu L."/>
            <person name="Ma J."/>
        </authorList>
    </citation>
    <scope>NUCLEOTIDE SEQUENCE [LARGE SCALE GENOMIC DNA]</scope>
    <source>
        <strain evidence="3">CGMCC 1.8859</strain>
    </source>
</reference>
<gene>
    <name evidence="2" type="ORF">GCM10010970_03420</name>
</gene>
<protein>
    <submittedName>
        <fullName evidence="2">Uncharacterized protein</fullName>
    </submittedName>
</protein>
<keyword evidence="3" id="KW-1185">Reference proteome</keyword>
<evidence type="ECO:0000313" key="3">
    <source>
        <dbReference type="Proteomes" id="UP000637267"/>
    </source>
</evidence>